<accession>X6NR08</accession>
<keyword evidence="1" id="KW-1133">Transmembrane helix</keyword>
<dbReference type="Proteomes" id="UP000023152">
    <property type="component" value="Unassembled WGS sequence"/>
</dbReference>
<name>X6NR08_RETFI</name>
<keyword evidence="1" id="KW-0812">Transmembrane</keyword>
<keyword evidence="1" id="KW-0472">Membrane</keyword>
<evidence type="ECO:0000313" key="3">
    <source>
        <dbReference type="Proteomes" id="UP000023152"/>
    </source>
</evidence>
<feature type="transmembrane region" description="Helical" evidence="1">
    <location>
        <begin position="34"/>
        <end position="57"/>
    </location>
</feature>
<organism evidence="2 3">
    <name type="scientific">Reticulomyxa filosa</name>
    <dbReference type="NCBI Taxonomy" id="46433"/>
    <lineage>
        <taxon>Eukaryota</taxon>
        <taxon>Sar</taxon>
        <taxon>Rhizaria</taxon>
        <taxon>Retaria</taxon>
        <taxon>Foraminifera</taxon>
        <taxon>Monothalamids</taxon>
        <taxon>Reticulomyxidae</taxon>
        <taxon>Reticulomyxa</taxon>
    </lineage>
</organism>
<gene>
    <name evidence="2" type="ORF">RFI_08973</name>
</gene>
<dbReference type="EMBL" id="ASPP01006828">
    <property type="protein sequence ID" value="ETO28154.1"/>
    <property type="molecule type" value="Genomic_DNA"/>
</dbReference>
<evidence type="ECO:0000256" key="1">
    <source>
        <dbReference type="SAM" id="Phobius"/>
    </source>
</evidence>
<comment type="caution">
    <text evidence="2">The sequence shown here is derived from an EMBL/GenBank/DDBJ whole genome shotgun (WGS) entry which is preliminary data.</text>
</comment>
<feature type="transmembrane region" description="Helical" evidence="1">
    <location>
        <begin position="102"/>
        <end position="121"/>
    </location>
</feature>
<keyword evidence="3" id="KW-1185">Reference proteome</keyword>
<sequence>QLWRARQRALERSNEPVDWNEEFDKWCTADDVDYIYNLLDVESLLHFAHLLLLLLLLSESKKTAVQRQVESFFEMKICYNKGLDILRQVCKYFGFEFDLTSYIIFAYFVYLFYIFICLNIIRNVRVSNRYNAVKALVGHIQNREQFVKDFQEQLKFSTFFFGIGHPEKKLTSFFEKFKNLTNEMDETFGLAITSQFEAICQVDFVNSSSSFPHLWGIFFKVIDCILIVIETKGPTNRTTSWNSEQSLSWKLKSSSKVTPSFFLLSIV</sequence>
<reference evidence="2 3" key="1">
    <citation type="journal article" date="2013" name="Curr. Biol.">
        <title>The Genome of the Foraminiferan Reticulomyxa filosa.</title>
        <authorList>
            <person name="Glockner G."/>
            <person name="Hulsmann N."/>
            <person name="Schleicher M."/>
            <person name="Noegel A.A."/>
            <person name="Eichinger L."/>
            <person name="Gallinger C."/>
            <person name="Pawlowski J."/>
            <person name="Sierra R."/>
            <person name="Euteneuer U."/>
            <person name="Pillet L."/>
            <person name="Moustafa A."/>
            <person name="Platzer M."/>
            <person name="Groth M."/>
            <person name="Szafranski K."/>
            <person name="Schliwa M."/>
        </authorList>
    </citation>
    <scope>NUCLEOTIDE SEQUENCE [LARGE SCALE GENOMIC DNA]</scope>
</reference>
<protein>
    <submittedName>
        <fullName evidence="2">Uncharacterized protein</fullName>
    </submittedName>
</protein>
<feature type="non-terminal residue" evidence="2">
    <location>
        <position position="1"/>
    </location>
</feature>
<evidence type="ECO:0000313" key="2">
    <source>
        <dbReference type="EMBL" id="ETO28154.1"/>
    </source>
</evidence>
<dbReference type="AlphaFoldDB" id="X6NR08"/>
<proteinExistence type="predicted"/>